<proteinExistence type="predicted"/>
<sequence>MERAHAGLREPDALERILSGADIIQEGDVDAKMTDLDSNLRCRRPVSPSSAALRDLSPHPRPHSSSTSSKYRHRAPFPVIVPLPPSSNLIPNHDLHPISEISLYNSQLQAS</sequence>
<evidence type="ECO:0000313" key="2">
    <source>
        <dbReference type="EMBL" id="KAE9402034.1"/>
    </source>
</evidence>
<dbReference type="EMBL" id="ML769439">
    <property type="protein sequence ID" value="KAE9402034.1"/>
    <property type="molecule type" value="Genomic_DNA"/>
</dbReference>
<dbReference type="Proteomes" id="UP000799118">
    <property type="component" value="Unassembled WGS sequence"/>
</dbReference>
<evidence type="ECO:0000313" key="3">
    <source>
        <dbReference type="Proteomes" id="UP000799118"/>
    </source>
</evidence>
<evidence type="ECO:0000256" key="1">
    <source>
        <dbReference type="SAM" id="MobiDB-lite"/>
    </source>
</evidence>
<protein>
    <submittedName>
        <fullName evidence="2">Uncharacterized protein</fullName>
    </submittedName>
</protein>
<dbReference type="AlphaFoldDB" id="A0A6A4HZ58"/>
<gene>
    <name evidence="2" type="ORF">BT96DRAFT_570029</name>
</gene>
<organism evidence="2 3">
    <name type="scientific">Gymnopus androsaceus JB14</name>
    <dbReference type="NCBI Taxonomy" id="1447944"/>
    <lineage>
        <taxon>Eukaryota</taxon>
        <taxon>Fungi</taxon>
        <taxon>Dikarya</taxon>
        <taxon>Basidiomycota</taxon>
        <taxon>Agaricomycotina</taxon>
        <taxon>Agaricomycetes</taxon>
        <taxon>Agaricomycetidae</taxon>
        <taxon>Agaricales</taxon>
        <taxon>Marasmiineae</taxon>
        <taxon>Omphalotaceae</taxon>
        <taxon>Gymnopus</taxon>
    </lineage>
</organism>
<reference evidence="2" key="1">
    <citation type="journal article" date="2019" name="Environ. Microbiol.">
        <title>Fungal ecological strategies reflected in gene transcription - a case study of two litter decomposers.</title>
        <authorList>
            <person name="Barbi F."/>
            <person name="Kohler A."/>
            <person name="Barry K."/>
            <person name="Baskaran P."/>
            <person name="Daum C."/>
            <person name="Fauchery L."/>
            <person name="Ihrmark K."/>
            <person name="Kuo A."/>
            <person name="LaButti K."/>
            <person name="Lipzen A."/>
            <person name="Morin E."/>
            <person name="Grigoriev I.V."/>
            <person name="Henrissat B."/>
            <person name="Lindahl B."/>
            <person name="Martin F."/>
        </authorList>
    </citation>
    <scope>NUCLEOTIDE SEQUENCE</scope>
    <source>
        <strain evidence="2">JB14</strain>
    </source>
</reference>
<name>A0A6A4HZ58_9AGAR</name>
<feature type="region of interest" description="Disordered" evidence="1">
    <location>
        <begin position="40"/>
        <end position="74"/>
    </location>
</feature>
<keyword evidence="3" id="KW-1185">Reference proteome</keyword>
<accession>A0A6A4HZ58</accession>